<organism evidence="3 4">
    <name type="scientific">Kingdonia uniflora</name>
    <dbReference type="NCBI Taxonomy" id="39325"/>
    <lineage>
        <taxon>Eukaryota</taxon>
        <taxon>Viridiplantae</taxon>
        <taxon>Streptophyta</taxon>
        <taxon>Embryophyta</taxon>
        <taxon>Tracheophyta</taxon>
        <taxon>Spermatophyta</taxon>
        <taxon>Magnoliopsida</taxon>
        <taxon>Ranunculales</taxon>
        <taxon>Circaeasteraceae</taxon>
        <taxon>Kingdonia</taxon>
    </lineage>
</organism>
<name>A0A7J7L9F1_9MAGN</name>
<dbReference type="Gene3D" id="1.25.40.10">
    <property type="entry name" value="Tetratricopeptide repeat domain"/>
    <property type="match status" value="1"/>
</dbReference>
<dbReference type="PROSITE" id="PS51375">
    <property type="entry name" value="PPR"/>
    <property type="match status" value="1"/>
</dbReference>
<gene>
    <name evidence="3" type="ORF">GIB67_007980</name>
</gene>
<comment type="caution">
    <text evidence="3">The sequence shown here is derived from an EMBL/GenBank/DDBJ whole genome shotgun (WGS) entry which is preliminary data.</text>
</comment>
<accession>A0A7J7L9F1</accession>
<feature type="repeat" description="PPR" evidence="2">
    <location>
        <begin position="22"/>
        <end position="56"/>
    </location>
</feature>
<sequence>MYVKCGKIMEVCSVFDRMIERNVVCWSAMVSGYAREEYASEVNGIFKEMRSSGVVPVEAYPSISRKIELSPV</sequence>
<evidence type="ECO:0000313" key="4">
    <source>
        <dbReference type="Proteomes" id="UP000541444"/>
    </source>
</evidence>
<protein>
    <recommendedName>
        <fullName evidence="5">Pentatricopeptide repeat-containing protein</fullName>
    </recommendedName>
</protein>
<dbReference type="Proteomes" id="UP000541444">
    <property type="component" value="Unassembled WGS sequence"/>
</dbReference>
<proteinExistence type="predicted"/>
<dbReference type="GO" id="GO:0003723">
    <property type="term" value="F:RNA binding"/>
    <property type="evidence" value="ECO:0007669"/>
    <property type="project" value="InterPro"/>
</dbReference>
<evidence type="ECO:0008006" key="5">
    <source>
        <dbReference type="Google" id="ProtNLM"/>
    </source>
</evidence>
<dbReference type="InterPro" id="IPR002885">
    <property type="entry name" value="PPR_rpt"/>
</dbReference>
<dbReference type="GO" id="GO:0009451">
    <property type="term" value="P:RNA modification"/>
    <property type="evidence" value="ECO:0007669"/>
    <property type="project" value="InterPro"/>
</dbReference>
<evidence type="ECO:0000313" key="3">
    <source>
        <dbReference type="EMBL" id="KAF6139233.1"/>
    </source>
</evidence>
<keyword evidence="4" id="KW-1185">Reference proteome</keyword>
<dbReference type="Pfam" id="PF01535">
    <property type="entry name" value="PPR"/>
    <property type="match status" value="2"/>
</dbReference>
<dbReference type="AlphaFoldDB" id="A0A7J7L9F1"/>
<dbReference type="OrthoDB" id="1937200at2759"/>
<dbReference type="InterPro" id="IPR011990">
    <property type="entry name" value="TPR-like_helical_dom_sf"/>
</dbReference>
<dbReference type="PANTHER" id="PTHR47926:SF468">
    <property type="entry name" value="PENTATRICOPEPTIDE REPEAT-CONTAINING PROTEIN"/>
    <property type="match status" value="1"/>
</dbReference>
<evidence type="ECO:0000256" key="1">
    <source>
        <dbReference type="ARBA" id="ARBA00022737"/>
    </source>
</evidence>
<keyword evidence="1" id="KW-0677">Repeat</keyword>
<evidence type="ECO:0000256" key="2">
    <source>
        <dbReference type="PROSITE-ProRule" id="PRU00708"/>
    </source>
</evidence>
<dbReference type="InterPro" id="IPR046960">
    <property type="entry name" value="PPR_At4g14850-like_plant"/>
</dbReference>
<reference evidence="3 4" key="1">
    <citation type="journal article" date="2020" name="IScience">
        <title>Genome Sequencing of the Endangered Kingdonia uniflora (Circaeasteraceae, Ranunculales) Reveals Potential Mechanisms of Evolutionary Specialization.</title>
        <authorList>
            <person name="Sun Y."/>
            <person name="Deng T."/>
            <person name="Zhang A."/>
            <person name="Moore M.J."/>
            <person name="Landis J.B."/>
            <person name="Lin N."/>
            <person name="Zhang H."/>
            <person name="Zhang X."/>
            <person name="Huang J."/>
            <person name="Zhang X."/>
            <person name="Sun H."/>
            <person name="Wang H."/>
        </authorList>
    </citation>
    <scope>NUCLEOTIDE SEQUENCE [LARGE SCALE GENOMIC DNA]</scope>
    <source>
        <strain evidence="3">TB1705</strain>
        <tissue evidence="3">Leaf</tissue>
    </source>
</reference>
<dbReference type="PANTHER" id="PTHR47926">
    <property type="entry name" value="PENTATRICOPEPTIDE REPEAT-CONTAINING PROTEIN"/>
    <property type="match status" value="1"/>
</dbReference>
<dbReference type="NCBIfam" id="TIGR00756">
    <property type="entry name" value="PPR"/>
    <property type="match status" value="2"/>
</dbReference>
<dbReference type="EMBL" id="JACGCM010002515">
    <property type="protein sequence ID" value="KAF6139233.1"/>
    <property type="molecule type" value="Genomic_DNA"/>
</dbReference>